<evidence type="ECO:0000256" key="4">
    <source>
        <dbReference type="ARBA" id="ARBA00022722"/>
    </source>
</evidence>
<comment type="similarity">
    <text evidence="3">Belongs to the HARBI1 family.</text>
</comment>
<reference evidence="9" key="3">
    <citation type="submission" date="2025-09" db="UniProtKB">
        <authorList>
            <consortium name="Ensembl"/>
        </authorList>
    </citation>
    <scope>IDENTIFICATION</scope>
</reference>
<dbReference type="AlphaFoldDB" id="A0A8C6M4N2"/>
<comment type="subcellular location">
    <subcellularLocation>
        <location evidence="2">Nucleus</location>
    </subcellularLocation>
</comment>
<keyword evidence="6" id="KW-0378">Hydrolase</keyword>
<name>A0A8C6M4N2_NOTFU</name>
<evidence type="ECO:0000256" key="7">
    <source>
        <dbReference type="ARBA" id="ARBA00023242"/>
    </source>
</evidence>
<dbReference type="PANTHER" id="PTHR22930">
    <property type="match status" value="1"/>
</dbReference>
<keyword evidence="10" id="KW-1185">Reference proteome</keyword>
<reference evidence="9" key="2">
    <citation type="submission" date="2025-08" db="UniProtKB">
        <authorList>
            <consortium name="Ensembl"/>
        </authorList>
    </citation>
    <scope>IDENTIFICATION</scope>
</reference>
<dbReference type="Ensembl" id="ENSNFUT00015029806.1">
    <property type="protein sequence ID" value="ENSNFUP00015028528.1"/>
    <property type="gene ID" value="ENSNFUG00015013794.1"/>
</dbReference>
<dbReference type="Proteomes" id="UP000694548">
    <property type="component" value="Chromosome sgr12"/>
</dbReference>
<evidence type="ECO:0000256" key="5">
    <source>
        <dbReference type="ARBA" id="ARBA00022723"/>
    </source>
</evidence>
<accession>A0A8C6M4N2</accession>
<dbReference type="GeneTree" id="ENSGT00940000167839"/>
<sequence>MAFAVPVWLAVQEEMLGSFEPEEEQDGAPPCFDNFSDEALFEKFHLSRPCIAFILDSVGTHMKTVDSTKRHTSVDVMLMIALNYYAHGAFSSSVAGNTWMSQTGNLNSVVKTISGVLAAMCKTFISFPLTAEARSRTASQIEEFCGIPNVLGVLAPAHFKIRASPYDKTSFKSFINALGYTSVVSQFICDSEGNILSVEKCCVGSSFEQEMWETSFKGKEVENEQHGPFWFIGYHLSKHVLTPVLEPSTDGDIRFNKAHAKIHNVMEVTIGSMKRRFKCLMQLGFADETSLNTKANIIKACCMLHNIAKKFSVPLPGNNTAAVHETPYPGKQHLSPVEVSTEALEVRRQLIEKNFSVAKHPDPVETSVSNQYLKCGVF</sequence>
<gene>
    <name evidence="9" type="primary">si:dkey-197c15.6</name>
</gene>
<comment type="cofactor">
    <cofactor evidence="1">
        <name>a divalent metal cation</name>
        <dbReference type="ChEBI" id="CHEBI:60240"/>
    </cofactor>
</comment>
<evidence type="ECO:0000256" key="1">
    <source>
        <dbReference type="ARBA" id="ARBA00001968"/>
    </source>
</evidence>
<organism evidence="9 10">
    <name type="scientific">Nothobranchius furzeri</name>
    <name type="common">Turquoise killifish</name>
    <dbReference type="NCBI Taxonomy" id="105023"/>
    <lineage>
        <taxon>Eukaryota</taxon>
        <taxon>Metazoa</taxon>
        <taxon>Chordata</taxon>
        <taxon>Craniata</taxon>
        <taxon>Vertebrata</taxon>
        <taxon>Euteleostomi</taxon>
        <taxon>Actinopterygii</taxon>
        <taxon>Neopterygii</taxon>
        <taxon>Teleostei</taxon>
        <taxon>Neoteleostei</taxon>
        <taxon>Acanthomorphata</taxon>
        <taxon>Ovalentaria</taxon>
        <taxon>Atherinomorphae</taxon>
        <taxon>Cyprinodontiformes</taxon>
        <taxon>Nothobranchiidae</taxon>
        <taxon>Nothobranchius</taxon>
    </lineage>
</organism>
<dbReference type="GO" id="GO:0005634">
    <property type="term" value="C:nucleus"/>
    <property type="evidence" value="ECO:0007669"/>
    <property type="project" value="UniProtKB-SubCell"/>
</dbReference>
<evidence type="ECO:0000313" key="10">
    <source>
        <dbReference type="Proteomes" id="UP000694548"/>
    </source>
</evidence>
<reference evidence="9" key="1">
    <citation type="submission" date="2014-08" db="EMBL/GenBank/DDBJ databases">
        <authorList>
            <person name="Senf B."/>
            <person name="Petzold A."/>
            <person name="Downie B.R."/>
            <person name="Koch P."/>
            <person name="Platzer M."/>
        </authorList>
    </citation>
    <scope>NUCLEOTIDE SEQUENCE [LARGE SCALE GENOMIC DNA]</scope>
    <source>
        <strain evidence="9">GRZ</strain>
    </source>
</reference>
<dbReference type="GO" id="GO:0046872">
    <property type="term" value="F:metal ion binding"/>
    <property type="evidence" value="ECO:0007669"/>
    <property type="project" value="UniProtKB-KW"/>
</dbReference>
<keyword evidence="7" id="KW-0539">Nucleus</keyword>
<evidence type="ECO:0000256" key="2">
    <source>
        <dbReference type="ARBA" id="ARBA00004123"/>
    </source>
</evidence>
<proteinExistence type="inferred from homology"/>
<evidence type="ECO:0000256" key="3">
    <source>
        <dbReference type="ARBA" id="ARBA00006958"/>
    </source>
</evidence>
<protein>
    <recommendedName>
        <fullName evidence="8">DDE Tnp4 domain-containing protein</fullName>
    </recommendedName>
</protein>
<keyword evidence="5" id="KW-0479">Metal-binding</keyword>
<dbReference type="Pfam" id="PF13359">
    <property type="entry name" value="DDE_Tnp_4"/>
    <property type="match status" value="1"/>
</dbReference>
<evidence type="ECO:0000256" key="6">
    <source>
        <dbReference type="ARBA" id="ARBA00022801"/>
    </source>
</evidence>
<dbReference type="InterPro" id="IPR045249">
    <property type="entry name" value="HARBI1-like"/>
</dbReference>
<dbReference type="GO" id="GO:0004518">
    <property type="term" value="F:nuclease activity"/>
    <property type="evidence" value="ECO:0007669"/>
    <property type="project" value="UniProtKB-KW"/>
</dbReference>
<dbReference type="GO" id="GO:0016787">
    <property type="term" value="F:hydrolase activity"/>
    <property type="evidence" value="ECO:0007669"/>
    <property type="project" value="UniProtKB-KW"/>
</dbReference>
<dbReference type="InterPro" id="IPR027806">
    <property type="entry name" value="HARBI1_dom"/>
</dbReference>
<evidence type="ECO:0000313" key="9">
    <source>
        <dbReference type="Ensembl" id="ENSNFUP00015028528.1"/>
    </source>
</evidence>
<dbReference type="PANTHER" id="PTHR22930:SF252">
    <property type="entry name" value="NUCLEASE HARBI1-RELATED"/>
    <property type="match status" value="1"/>
</dbReference>
<evidence type="ECO:0000259" key="8">
    <source>
        <dbReference type="Pfam" id="PF13359"/>
    </source>
</evidence>
<feature type="domain" description="DDE Tnp4" evidence="8">
    <location>
        <begin position="158"/>
        <end position="306"/>
    </location>
</feature>
<keyword evidence="4" id="KW-0540">Nuclease</keyword>